<dbReference type="OrthoDB" id="9802264at2"/>
<protein>
    <submittedName>
        <fullName evidence="6">NitT/TauT family transport system ATP-binding protein</fullName>
    </submittedName>
</protein>
<reference evidence="7" key="1">
    <citation type="submission" date="2016-10" db="EMBL/GenBank/DDBJ databases">
        <authorList>
            <person name="Varghese N."/>
            <person name="Submissions S."/>
        </authorList>
    </citation>
    <scope>NUCLEOTIDE SEQUENCE [LARGE SCALE GENOMIC DNA]</scope>
    <source>
        <strain evidence="7">DSM 26893</strain>
    </source>
</reference>
<evidence type="ECO:0000259" key="5">
    <source>
        <dbReference type="PROSITE" id="PS50893"/>
    </source>
</evidence>
<dbReference type="InterPro" id="IPR050166">
    <property type="entry name" value="ABC_transporter_ATP-bind"/>
</dbReference>
<evidence type="ECO:0000313" key="7">
    <source>
        <dbReference type="Proteomes" id="UP000199372"/>
    </source>
</evidence>
<dbReference type="AlphaFoldDB" id="A0A1H8B1I5"/>
<dbReference type="Gene3D" id="3.40.50.300">
    <property type="entry name" value="P-loop containing nucleotide triphosphate hydrolases"/>
    <property type="match status" value="1"/>
</dbReference>
<keyword evidence="7" id="KW-1185">Reference proteome</keyword>
<dbReference type="Proteomes" id="UP000199372">
    <property type="component" value="Unassembled WGS sequence"/>
</dbReference>
<dbReference type="SMART" id="SM00382">
    <property type="entry name" value="AAA"/>
    <property type="match status" value="1"/>
</dbReference>
<dbReference type="GO" id="GO:0016887">
    <property type="term" value="F:ATP hydrolysis activity"/>
    <property type="evidence" value="ECO:0007669"/>
    <property type="project" value="InterPro"/>
</dbReference>
<evidence type="ECO:0000256" key="4">
    <source>
        <dbReference type="ARBA" id="ARBA00022840"/>
    </source>
</evidence>
<sequence>MSATVTELRPGGSDRPVLHIRINGLRLDGRPVLGAMELRVKRGETVALVGPSGIGKTTLLRAVAGLQRGAEGHIDAPARTAMIFQEPTLLPWRTLTDNLRVTTGIDAGAADKLLAEIGLGGRGDAFPGQLSLGQQRRMALARAFATRPELLLMDEPFVSLDPGLVDEMMGLFLRLRAETQATTLFVTHVRDEAARLASRIVTLGGPPATVVDDAPNRAGPKGVGYC</sequence>
<dbReference type="GO" id="GO:0005524">
    <property type="term" value="F:ATP binding"/>
    <property type="evidence" value="ECO:0007669"/>
    <property type="project" value="UniProtKB-KW"/>
</dbReference>
<dbReference type="InterPro" id="IPR017871">
    <property type="entry name" value="ABC_transporter-like_CS"/>
</dbReference>
<evidence type="ECO:0000256" key="1">
    <source>
        <dbReference type="ARBA" id="ARBA00005417"/>
    </source>
</evidence>
<dbReference type="EMBL" id="FOCM01000001">
    <property type="protein sequence ID" value="SEM76831.1"/>
    <property type="molecule type" value="Genomic_DNA"/>
</dbReference>
<dbReference type="InterPro" id="IPR003439">
    <property type="entry name" value="ABC_transporter-like_ATP-bd"/>
</dbReference>
<dbReference type="PROSITE" id="PS50893">
    <property type="entry name" value="ABC_TRANSPORTER_2"/>
    <property type="match status" value="1"/>
</dbReference>
<evidence type="ECO:0000256" key="3">
    <source>
        <dbReference type="ARBA" id="ARBA00022741"/>
    </source>
</evidence>
<evidence type="ECO:0000256" key="2">
    <source>
        <dbReference type="ARBA" id="ARBA00022448"/>
    </source>
</evidence>
<keyword evidence="4 6" id="KW-0067">ATP-binding</keyword>
<gene>
    <name evidence="6" type="ORF">SAMN04488011_101402</name>
</gene>
<feature type="domain" description="ABC transporter" evidence="5">
    <location>
        <begin position="17"/>
        <end position="223"/>
    </location>
</feature>
<proteinExistence type="inferred from homology"/>
<name>A0A1H8B1I5_9RHOB</name>
<dbReference type="PANTHER" id="PTHR42788">
    <property type="entry name" value="TAURINE IMPORT ATP-BINDING PROTEIN-RELATED"/>
    <property type="match status" value="1"/>
</dbReference>
<organism evidence="6 7">
    <name type="scientific">Palleronia pelagia</name>
    <dbReference type="NCBI Taxonomy" id="387096"/>
    <lineage>
        <taxon>Bacteria</taxon>
        <taxon>Pseudomonadati</taxon>
        <taxon>Pseudomonadota</taxon>
        <taxon>Alphaproteobacteria</taxon>
        <taxon>Rhodobacterales</taxon>
        <taxon>Roseobacteraceae</taxon>
        <taxon>Palleronia</taxon>
    </lineage>
</organism>
<keyword evidence="3" id="KW-0547">Nucleotide-binding</keyword>
<dbReference type="PROSITE" id="PS00211">
    <property type="entry name" value="ABC_TRANSPORTER_1"/>
    <property type="match status" value="1"/>
</dbReference>
<evidence type="ECO:0000313" key="6">
    <source>
        <dbReference type="EMBL" id="SEM76831.1"/>
    </source>
</evidence>
<dbReference type="PANTHER" id="PTHR42788:SF19">
    <property type="entry name" value="ALIPHATIC SULFONATES IMPORT ATP-BINDING PROTEIN SSUB 2"/>
    <property type="match status" value="1"/>
</dbReference>
<dbReference type="InterPro" id="IPR003593">
    <property type="entry name" value="AAA+_ATPase"/>
</dbReference>
<dbReference type="Pfam" id="PF00005">
    <property type="entry name" value="ABC_tran"/>
    <property type="match status" value="1"/>
</dbReference>
<keyword evidence="2" id="KW-0813">Transport</keyword>
<comment type="similarity">
    <text evidence="1">Belongs to the ABC transporter superfamily.</text>
</comment>
<accession>A0A1H8B1I5</accession>
<dbReference type="SUPFAM" id="SSF52540">
    <property type="entry name" value="P-loop containing nucleoside triphosphate hydrolases"/>
    <property type="match status" value="1"/>
</dbReference>
<dbReference type="InterPro" id="IPR027417">
    <property type="entry name" value="P-loop_NTPase"/>
</dbReference>